<feature type="compositionally biased region" description="Low complexity" evidence="6">
    <location>
        <begin position="1"/>
        <end position="20"/>
    </location>
</feature>
<feature type="compositionally biased region" description="Polar residues" evidence="6">
    <location>
        <begin position="123"/>
        <end position="138"/>
    </location>
</feature>
<evidence type="ECO:0000256" key="5">
    <source>
        <dbReference type="ARBA" id="ARBA00023242"/>
    </source>
</evidence>
<feature type="compositionally biased region" description="Polar residues" evidence="6">
    <location>
        <begin position="202"/>
        <end position="222"/>
    </location>
</feature>
<dbReference type="InterPro" id="IPR036864">
    <property type="entry name" value="Zn2-C6_fun-type_DNA-bd_sf"/>
</dbReference>
<proteinExistence type="predicted"/>
<dbReference type="EMBL" id="MU128909">
    <property type="protein sequence ID" value="KAF9521163.1"/>
    <property type="molecule type" value="Genomic_DNA"/>
</dbReference>
<evidence type="ECO:0000256" key="1">
    <source>
        <dbReference type="ARBA" id="ARBA00004123"/>
    </source>
</evidence>
<evidence type="ECO:0000256" key="2">
    <source>
        <dbReference type="ARBA" id="ARBA00022723"/>
    </source>
</evidence>
<accession>A0A9P6BBC9</accession>
<organism evidence="8 9">
    <name type="scientific">Hydnum rufescens UP504</name>
    <dbReference type="NCBI Taxonomy" id="1448309"/>
    <lineage>
        <taxon>Eukaryota</taxon>
        <taxon>Fungi</taxon>
        <taxon>Dikarya</taxon>
        <taxon>Basidiomycota</taxon>
        <taxon>Agaricomycotina</taxon>
        <taxon>Agaricomycetes</taxon>
        <taxon>Cantharellales</taxon>
        <taxon>Hydnaceae</taxon>
        <taxon>Hydnum</taxon>
    </lineage>
</organism>
<comment type="subcellular location">
    <subcellularLocation>
        <location evidence="1">Nucleus</location>
    </subcellularLocation>
</comment>
<feature type="region of interest" description="Disordered" evidence="6">
    <location>
        <begin position="123"/>
        <end position="222"/>
    </location>
</feature>
<comment type="caution">
    <text evidence="8">The sequence shown here is derived from an EMBL/GenBank/DDBJ whole genome shotgun (WGS) entry which is preliminary data.</text>
</comment>
<sequence length="705" mass="78168">MPPPARASQRSESSPSEGESTTFRVPSSLKGKSKDASGPLQRGSAWWVRLLEFPIPVALMSPLLLISLACRKRKLKCDAAKPACQQCMRAGHAHECSYDNGKALSKTQILQRRIAQLEDKLSQLQGKSVGSPSSTHSFGSEAPPPVSPSGSRDRNSGFRSPQDDVQDSAPPYPRVLTDPTNDFPQLSNQLPNFTPSLYPDSHPSSTFGTTSPDNSSPWPPNTTIDYRSGQLYSSPSASTFNLDDPVFLPDAPFGESNWSLRGNSPSHCIPLNPDGQRYLLSLFLPFRRRCYFDIHVPRFLLSLESPDPKRRPHPCLMDAIYLLGCYISKNDELRQHEPLLLSRARQGLSIRTGFGTSYKPPALLHFIYIRTGASSKLITKHASCGLHQISSPFWPESARDRGRTQAPWTVTNMSIRRAGSMLDPPKDQIEVGERILAFWHVFLLDRCGSIMTNLPAALPDECDSFSQIETVWPRTLEEYQQGQVYEADYGTVRFLYSPDTPATPGRSDTIFTLRLKASALFERASRLGGRYFNTFLMGPEASSMSENLWALFRSVDFAISRFSSIMGEITPPSPSAPVNPQLVFIHTLALSASMRLHYVAAMDESISYGKRLRAAEATVIVANELIGSNVDFAEFDMLLGHCWKSACDVLTFERTRLISEADIAAIDAKIDALIMQMRALESVFPLTGFQITEVLQARQATPVIP</sequence>
<dbReference type="SMART" id="SM00066">
    <property type="entry name" value="GAL4"/>
    <property type="match status" value="1"/>
</dbReference>
<dbReference type="OrthoDB" id="2309723at2759"/>
<dbReference type="CDD" id="cd00067">
    <property type="entry name" value="GAL4"/>
    <property type="match status" value="1"/>
</dbReference>
<protein>
    <recommendedName>
        <fullName evidence="7">Zn(2)-C6 fungal-type domain-containing protein</fullName>
    </recommendedName>
</protein>
<dbReference type="InterPro" id="IPR050815">
    <property type="entry name" value="TF_fung"/>
</dbReference>
<evidence type="ECO:0000313" key="8">
    <source>
        <dbReference type="EMBL" id="KAF9521163.1"/>
    </source>
</evidence>
<keyword evidence="3" id="KW-0805">Transcription regulation</keyword>
<dbReference type="GO" id="GO:0008270">
    <property type="term" value="F:zinc ion binding"/>
    <property type="evidence" value="ECO:0007669"/>
    <property type="project" value="InterPro"/>
</dbReference>
<dbReference type="GO" id="GO:0000981">
    <property type="term" value="F:DNA-binding transcription factor activity, RNA polymerase II-specific"/>
    <property type="evidence" value="ECO:0007669"/>
    <property type="project" value="InterPro"/>
</dbReference>
<evidence type="ECO:0000256" key="4">
    <source>
        <dbReference type="ARBA" id="ARBA00023163"/>
    </source>
</evidence>
<keyword evidence="4" id="KW-0804">Transcription</keyword>
<dbReference type="GO" id="GO:0005634">
    <property type="term" value="C:nucleus"/>
    <property type="evidence" value="ECO:0007669"/>
    <property type="project" value="UniProtKB-SubCell"/>
</dbReference>
<dbReference type="Gene3D" id="4.10.240.10">
    <property type="entry name" value="Zn(2)-C6 fungal-type DNA-binding domain"/>
    <property type="match status" value="1"/>
</dbReference>
<evidence type="ECO:0000256" key="3">
    <source>
        <dbReference type="ARBA" id="ARBA00023015"/>
    </source>
</evidence>
<dbReference type="CDD" id="cd12148">
    <property type="entry name" value="fungal_TF_MHR"/>
    <property type="match status" value="1"/>
</dbReference>
<evidence type="ECO:0000313" key="9">
    <source>
        <dbReference type="Proteomes" id="UP000886523"/>
    </source>
</evidence>
<feature type="domain" description="Zn(2)-C6 fungal-type" evidence="7">
    <location>
        <begin position="70"/>
        <end position="98"/>
    </location>
</feature>
<evidence type="ECO:0000256" key="6">
    <source>
        <dbReference type="SAM" id="MobiDB-lite"/>
    </source>
</evidence>
<dbReference type="Proteomes" id="UP000886523">
    <property type="component" value="Unassembled WGS sequence"/>
</dbReference>
<name>A0A9P6BBC9_9AGAM</name>
<dbReference type="Pfam" id="PF00172">
    <property type="entry name" value="Zn_clus"/>
    <property type="match status" value="1"/>
</dbReference>
<dbReference type="PANTHER" id="PTHR47338">
    <property type="entry name" value="ZN(II)2CYS6 TRANSCRIPTION FACTOR (EUROFUNG)-RELATED"/>
    <property type="match status" value="1"/>
</dbReference>
<keyword evidence="9" id="KW-1185">Reference proteome</keyword>
<keyword evidence="2" id="KW-0479">Metal-binding</keyword>
<feature type="compositionally biased region" description="Polar residues" evidence="6">
    <location>
        <begin position="178"/>
        <end position="195"/>
    </location>
</feature>
<dbReference type="SUPFAM" id="SSF57701">
    <property type="entry name" value="Zn2/Cys6 DNA-binding domain"/>
    <property type="match status" value="1"/>
</dbReference>
<dbReference type="PROSITE" id="PS50048">
    <property type="entry name" value="ZN2_CY6_FUNGAL_2"/>
    <property type="match status" value="1"/>
</dbReference>
<evidence type="ECO:0000259" key="7">
    <source>
        <dbReference type="PROSITE" id="PS50048"/>
    </source>
</evidence>
<dbReference type="AlphaFoldDB" id="A0A9P6BBC9"/>
<dbReference type="InterPro" id="IPR001138">
    <property type="entry name" value="Zn2Cys6_DnaBD"/>
</dbReference>
<gene>
    <name evidence="8" type="ORF">BS47DRAFT_1357085</name>
</gene>
<dbReference type="PANTHER" id="PTHR47338:SF29">
    <property type="entry name" value="ZN(2)-C6 FUNGAL-TYPE DOMAIN-CONTAINING PROTEIN"/>
    <property type="match status" value="1"/>
</dbReference>
<reference evidence="8" key="1">
    <citation type="journal article" date="2020" name="Nat. Commun.">
        <title>Large-scale genome sequencing of mycorrhizal fungi provides insights into the early evolution of symbiotic traits.</title>
        <authorList>
            <person name="Miyauchi S."/>
            <person name="Kiss E."/>
            <person name="Kuo A."/>
            <person name="Drula E."/>
            <person name="Kohler A."/>
            <person name="Sanchez-Garcia M."/>
            <person name="Morin E."/>
            <person name="Andreopoulos B."/>
            <person name="Barry K.W."/>
            <person name="Bonito G."/>
            <person name="Buee M."/>
            <person name="Carver A."/>
            <person name="Chen C."/>
            <person name="Cichocki N."/>
            <person name="Clum A."/>
            <person name="Culley D."/>
            <person name="Crous P.W."/>
            <person name="Fauchery L."/>
            <person name="Girlanda M."/>
            <person name="Hayes R.D."/>
            <person name="Keri Z."/>
            <person name="LaButti K."/>
            <person name="Lipzen A."/>
            <person name="Lombard V."/>
            <person name="Magnuson J."/>
            <person name="Maillard F."/>
            <person name="Murat C."/>
            <person name="Nolan M."/>
            <person name="Ohm R.A."/>
            <person name="Pangilinan J."/>
            <person name="Pereira M.F."/>
            <person name="Perotto S."/>
            <person name="Peter M."/>
            <person name="Pfister S."/>
            <person name="Riley R."/>
            <person name="Sitrit Y."/>
            <person name="Stielow J.B."/>
            <person name="Szollosi G."/>
            <person name="Zifcakova L."/>
            <person name="Stursova M."/>
            <person name="Spatafora J.W."/>
            <person name="Tedersoo L."/>
            <person name="Vaario L.M."/>
            <person name="Yamada A."/>
            <person name="Yan M."/>
            <person name="Wang P."/>
            <person name="Xu J."/>
            <person name="Bruns T."/>
            <person name="Baldrian P."/>
            <person name="Vilgalys R."/>
            <person name="Dunand C."/>
            <person name="Henrissat B."/>
            <person name="Grigoriev I.V."/>
            <person name="Hibbett D."/>
            <person name="Nagy L.G."/>
            <person name="Martin F.M."/>
        </authorList>
    </citation>
    <scope>NUCLEOTIDE SEQUENCE</scope>
    <source>
        <strain evidence="8">UP504</strain>
    </source>
</reference>
<feature type="region of interest" description="Disordered" evidence="6">
    <location>
        <begin position="1"/>
        <end position="40"/>
    </location>
</feature>
<keyword evidence="5" id="KW-0539">Nucleus</keyword>